<gene>
    <name evidence="2" type="ORF">M1L60_31525</name>
</gene>
<evidence type="ECO:0000313" key="3">
    <source>
        <dbReference type="Proteomes" id="UP001523369"/>
    </source>
</evidence>
<feature type="compositionally biased region" description="Basic and acidic residues" evidence="1">
    <location>
        <begin position="19"/>
        <end position="30"/>
    </location>
</feature>
<protein>
    <submittedName>
        <fullName evidence="2">Uncharacterized protein</fullName>
    </submittedName>
</protein>
<evidence type="ECO:0000313" key="2">
    <source>
        <dbReference type="EMBL" id="MCO8275120.1"/>
    </source>
</evidence>
<organism evidence="2 3">
    <name type="scientific">Paractinoplanes aksuensis</name>
    <dbReference type="NCBI Taxonomy" id="2939490"/>
    <lineage>
        <taxon>Bacteria</taxon>
        <taxon>Bacillati</taxon>
        <taxon>Actinomycetota</taxon>
        <taxon>Actinomycetes</taxon>
        <taxon>Micromonosporales</taxon>
        <taxon>Micromonosporaceae</taxon>
        <taxon>Paractinoplanes</taxon>
    </lineage>
</organism>
<proteinExistence type="predicted"/>
<feature type="compositionally biased region" description="Acidic residues" evidence="1">
    <location>
        <begin position="87"/>
        <end position="106"/>
    </location>
</feature>
<keyword evidence="3" id="KW-1185">Reference proteome</keyword>
<feature type="compositionally biased region" description="Basic and acidic residues" evidence="1">
    <location>
        <begin position="64"/>
        <end position="73"/>
    </location>
</feature>
<dbReference type="Proteomes" id="UP001523369">
    <property type="component" value="Unassembled WGS sequence"/>
</dbReference>
<sequence length="158" mass="16992">MPMAGQCDEAEHDDEDGGPDGRARPVDHRYRPGYGGHRVQLGVGPHQGRHLAGDHVAQHAAADPGHDAEHGRGQEAQAVRQGFEGSADAEDTEADGVEHEDDDLPPEIEAVLAGLDFDDLSERTGKGLVAVERFIGRGITEDDLTRIETEKLGYRVAD</sequence>
<name>A0ABT1DW78_9ACTN</name>
<dbReference type="EMBL" id="JAMYJR010000034">
    <property type="protein sequence ID" value="MCO8275120.1"/>
    <property type="molecule type" value="Genomic_DNA"/>
</dbReference>
<feature type="compositionally biased region" description="Acidic residues" evidence="1">
    <location>
        <begin position="8"/>
        <end position="18"/>
    </location>
</feature>
<accession>A0ABT1DW78</accession>
<reference evidence="2 3" key="1">
    <citation type="submission" date="2022-06" db="EMBL/GenBank/DDBJ databases">
        <title>New Species of the Genus Actinoplanes, ActinopZanes ferrugineus.</title>
        <authorList>
            <person name="Ding P."/>
        </authorList>
    </citation>
    <scope>NUCLEOTIDE SEQUENCE [LARGE SCALE GENOMIC DNA]</scope>
    <source>
        <strain evidence="2 3">TRM88003</strain>
    </source>
</reference>
<feature type="region of interest" description="Disordered" evidence="1">
    <location>
        <begin position="1"/>
        <end position="106"/>
    </location>
</feature>
<comment type="caution">
    <text evidence="2">The sequence shown here is derived from an EMBL/GenBank/DDBJ whole genome shotgun (WGS) entry which is preliminary data.</text>
</comment>
<evidence type="ECO:0000256" key="1">
    <source>
        <dbReference type="SAM" id="MobiDB-lite"/>
    </source>
</evidence>